<feature type="domain" description="Glycosyltransferase subfamily 4-like N-terminal" evidence="4">
    <location>
        <begin position="19"/>
        <end position="198"/>
    </location>
</feature>
<dbReference type="InterPro" id="IPR001296">
    <property type="entry name" value="Glyco_trans_1"/>
</dbReference>
<protein>
    <submittedName>
        <fullName evidence="5">Glycosyltransferase involved in cell wall biosynthesis</fullName>
    </submittedName>
</protein>
<dbReference type="EMBL" id="JADBEE010000001">
    <property type="protein sequence ID" value="MBE1514228.1"/>
    <property type="molecule type" value="Genomic_DNA"/>
</dbReference>
<comment type="caution">
    <text evidence="5">The sequence shown here is derived from an EMBL/GenBank/DDBJ whole genome shotgun (WGS) entry which is preliminary data.</text>
</comment>
<accession>A0ABR9J5G2</accession>
<evidence type="ECO:0000259" key="4">
    <source>
        <dbReference type="Pfam" id="PF13439"/>
    </source>
</evidence>
<evidence type="ECO:0000256" key="2">
    <source>
        <dbReference type="ARBA" id="ARBA00022679"/>
    </source>
</evidence>
<evidence type="ECO:0000313" key="5">
    <source>
        <dbReference type="EMBL" id="MBE1514228.1"/>
    </source>
</evidence>
<feature type="domain" description="Glycosyl transferase family 1" evidence="3">
    <location>
        <begin position="212"/>
        <end position="402"/>
    </location>
</feature>
<dbReference type="SUPFAM" id="SSF53756">
    <property type="entry name" value="UDP-Glycosyltransferase/glycogen phosphorylase"/>
    <property type="match status" value="1"/>
</dbReference>
<dbReference type="Pfam" id="PF13439">
    <property type="entry name" value="Glyco_transf_4"/>
    <property type="match status" value="1"/>
</dbReference>
<sequence>MRIAYLLADPGIGIFGTKGASVHAQEMIRAFRSLGHDVTVFCTKRGDRFGDPASESRPDDLADLRVHVIPVAGAKGAAAREIAVARASSAMAALAGDGEFDLLYERYSLFSTAGAQVKRSRACQLVVEVNAPLLAEQARHRTLHDVDGAAIATRETFSQADLLSCVSSPIAEWARTMSGTSTQPPGVRVTANGVDPARFRHSSSVLTRSRQSDLETVTIGFLGTLKPWHGTDLLINAFARALQQLAPSPGVPAATGARSGRGGPQTTKLKLLIVGGGPERRALEELTAELGITEVVEFTGPVAPEHVPAALRRFDIAAAPYPAPPAGTPHYFSPLKVYEYLAAGVPILASAVGELPELLAGSASTGPAGEAVPAGDVDALTASLISLIQDPAQRARLGAAGRLKVETEHTWVQRAADLLQDLARLNPETGARGVSRAEVSQV</sequence>
<proteinExistence type="predicted"/>
<organism evidence="5 6">
    <name type="scientific">Nesterenkonia halotolerans</name>
    <dbReference type="NCBI Taxonomy" id="225325"/>
    <lineage>
        <taxon>Bacteria</taxon>
        <taxon>Bacillati</taxon>
        <taxon>Actinomycetota</taxon>
        <taxon>Actinomycetes</taxon>
        <taxon>Micrococcales</taxon>
        <taxon>Micrococcaceae</taxon>
        <taxon>Nesterenkonia</taxon>
    </lineage>
</organism>
<name>A0ABR9J5G2_9MICC</name>
<dbReference type="CDD" id="cd03801">
    <property type="entry name" value="GT4_PimA-like"/>
    <property type="match status" value="1"/>
</dbReference>
<dbReference type="PANTHER" id="PTHR12526:SF510">
    <property type="entry name" value="D-INOSITOL 3-PHOSPHATE GLYCOSYLTRANSFERASE"/>
    <property type="match status" value="1"/>
</dbReference>
<evidence type="ECO:0000313" key="6">
    <source>
        <dbReference type="Proteomes" id="UP000636579"/>
    </source>
</evidence>
<keyword evidence="2" id="KW-0808">Transferase</keyword>
<keyword evidence="6" id="KW-1185">Reference proteome</keyword>
<dbReference type="Gene3D" id="3.40.50.2000">
    <property type="entry name" value="Glycogen Phosphorylase B"/>
    <property type="match status" value="2"/>
</dbReference>
<dbReference type="Proteomes" id="UP000636579">
    <property type="component" value="Unassembled WGS sequence"/>
</dbReference>
<dbReference type="Pfam" id="PF00534">
    <property type="entry name" value="Glycos_transf_1"/>
    <property type="match status" value="1"/>
</dbReference>
<dbReference type="PANTHER" id="PTHR12526">
    <property type="entry name" value="GLYCOSYLTRANSFERASE"/>
    <property type="match status" value="1"/>
</dbReference>
<keyword evidence="1" id="KW-0328">Glycosyltransferase</keyword>
<gene>
    <name evidence="5" type="ORF">H4W26_000983</name>
</gene>
<dbReference type="RefSeq" id="WP_192591004.1">
    <property type="nucleotide sequence ID" value="NZ_JADBEE010000001.1"/>
</dbReference>
<evidence type="ECO:0000259" key="3">
    <source>
        <dbReference type="Pfam" id="PF00534"/>
    </source>
</evidence>
<reference evidence="5 6" key="1">
    <citation type="submission" date="2020-10" db="EMBL/GenBank/DDBJ databases">
        <title>Sequencing the genomes of 1000 actinobacteria strains.</title>
        <authorList>
            <person name="Klenk H.-P."/>
        </authorList>
    </citation>
    <scope>NUCLEOTIDE SEQUENCE [LARGE SCALE GENOMIC DNA]</scope>
    <source>
        <strain evidence="5 6">DSM 15474</strain>
    </source>
</reference>
<evidence type="ECO:0000256" key="1">
    <source>
        <dbReference type="ARBA" id="ARBA00022676"/>
    </source>
</evidence>
<dbReference type="InterPro" id="IPR028098">
    <property type="entry name" value="Glyco_trans_4-like_N"/>
</dbReference>